<organism evidence="1 2">
    <name type="scientific">Colletotrichum fioriniae PJ7</name>
    <dbReference type="NCBI Taxonomy" id="1445577"/>
    <lineage>
        <taxon>Eukaryota</taxon>
        <taxon>Fungi</taxon>
        <taxon>Dikarya</taxon>
        <taxon>Ascomycota</taxon>
        <taxon>Pezizomycotina</taxon>
        <taxon>Sordariomycetes</taxon>
        <taxon>Hypocreomycetidae</taxon>
        <taxon>Glomerellales</taxon>
        <taxon>Glomerellaceae</taxon>
        <taxon>Colletotrichum</taxon>
        <taxon>Colletotrichum acutatum species complex</taxon>
    </lineage>
</organism>
<dbReference type="KEGG" id="cfj:CFIO01_11762"/>
<evidence type="ECO:0000313" key="1">
    <source>
        <dbReference type="EMBL" id="EXF84626.1"/>
    </source>
</evidence>
<dbReference type="EMBL" id="JARH01000158">
    <property type="protein sequence ID" value="EXF84626.1"/>
    <property type="molecule type" value="Genomic_DNA"/>
</dbReference>
<accession>A0A010RVK9</accession>
<comment type="caution">
    <text evidence="1">The sequence shown here is derived from an EMBL/GenBank/DDBJ whole genome shotgun (WGS) entry which is preliminary data.</text>
</comment>
<dbReference type="InterPro" id="IPR022198">
    <property type="entry name" value="DUF3723"/>
</dbReference>
<dbReference type="AlphaFoldDB" id="A0A010RVK9"/>
<gene>
    <name evidence="1" type="ORF">CFIO01_11762</name>
</gene>
<protein>
    <submittedName>
        <fullName evidence="1">Uncharacterized protein</fullName>
    </submittedName>
</protein>
<dbReference type="Proteomes" id="UP000020467">
    <property type="component" value="Unassembled WGS sequence"/>
</dbReference>
<keyword evidence="2" id="KW-1185">Reference proteome</keyword>
<sequence length="397" mass="46343">MTICLVDPAEPTPLKNYKKSDAFFEILRQKKNRQTRQVHRLEDLLSPNQKRGVRQIAEHPQFRLAFEKLAGIPGIRSGMLTGSLHKFNSVRCDEEIVNYLELIYDIWLHVVGGIESNLVKIDKDTVQLLELKCPGFSTRDERDLRDIVSSGLAFRNFDQTERNLFWQNLCSLDVVVLSLSTFFKHFRYLEECANCMKSLVSLPRHGSLHDILLASFRPHAISDNHYPVQTSDSTLEIRVIEPRVQFHTGWCQMWLFAMRHFQSMTMDPRMLPKFAVLASHLYFETDKIRSLKSLCPEQNKVMHATNSDMQCQTSWSVQDTEHPAKLSALEPFVTSNKVPKLNVRPWSTREAYERNKEFLFFDNMNQQPIFRGESITSVFLLRTIYMAFFRKQPFSWA</sequence>
<dbReference type="eggNOG" id="ENOG502S0KD">
    <property type="taxonomic scope" value="Eukaryota"/>
</dbReference>
<evidence type="ECO:0000313" key="2">
    <source>
        <dbReference type="Proteomes" id="UP000020467"/>
    </source>
</evidence>
<proteinExistence type="predicted"/>
<dbReference type="OrthoDB" id="4820741at2759"/>
<dbReference type="HOGENOM" id="CLU_694459_0_0_1"/>
<dbReference type="Pfam" id="PF12520">
    <property type="entry name" value="DUF3723"/>
    <property type="match status" value="1"/>
</dbReference>
<name>A0A010RVK9_9PEZI</name>
<reference evidence="1 2" key="1">
    <citation type="submission" date="2014-02" db="EMBL/GenBank/DDBJ databases">
        <title>The genome sequence of Colletotrichum fioriniae PJ7.</title>
        <authorList>
            <person name="Baroncelli R."/>
            <person name="Thon M.R."/>
        </authorList>
    </citation>
    <scope>NUCLEOTIDE SEQUENCE [LARGE SCALE GENOMIC DNA]</scope>
    <source>
        <strain evidence="1 2">PJ7</strain>
    </source>
</reference>